<dbReference type="GO" id="GO:0016324">
    <property type="term" value="C:apical plasma membrane"/>
    <property type="evidence" value="ECO:0007669"/>
    <property type="project" value="TreeGrafter"/>
</dbReference>
<dbReference type="PANTHER" id="PTHR14102">
    <property type="entry name" value="PAR-6-RELATED"/>
    <property type="match status" value="1"/>
</dbReference>
<dbReference type="EMBL" id="VCAZ01000015">
    <property type="protein sequence ID" value="TSK53713.1"/>
    <property type="molecule type" value="Genomic_DNA"/>
</dbReference>
<dbReference type="InterPro" id="IPR032756">
    <property type="entry name" value="DUF4685"/>
</dbReference>
<feature type="region of interest" description="Disordered" evidence="1">
    <location>
        <begin position="217"/>
        <end position="251"/>
    </location>
</feature>
<feature type="compositionally biased region" description="Low complexity" evidence="1">
    <location>
        <begin position="220"/>
        <end position="231"/>
    </location>
</feature>
<dbReference type="AlphaFoldDB" id="A0A556TS96"/>
<dbReference type="Pfam" id="PF15737">
    <property type="entry name" value="DUF4685"/>
    <property type="match status" value="1"/>
</dbReference>
<dbReference type="GO" id="GO:0007098">
    <property type="term" value="P:centrosome cycle"/>
    <property type="evidence" value="ECO:0007669"/>
    <property type="project" value="TreeGrafter"/>
</dbReference>
<dbReference type="Proteomes" id="UP000319801">
    <property type="component" value="Unassembled WGS sequence"/>
</dbReference>
<reference evidence="3 4" key="1">
    <citation type="journal article" date="2019" name="Genome Biol. Evol.">
        <title>Whole-Genome Sequencing of the Giant Devil Catfish, Bagarius yarrelli.</title>
        <authorList>
            <person name="Jiang W."/>
            <person name="Lv Y."/>
            <person name="Cheng L."/>
            <person name="Yang K."/>
            <person name="Chao B."/>
            <person name="Wang X."/>
            <person name="Li Y."/>
            <person name="Pan X."/>
            <person name="You X."/>
            <person name="Zhang Y."/>
            <person name="Yang J."/>
            <person name="Li J."/>
            <person name="Zhang X."/>
            <person name="Liu S."/>
            <person name="Sun C."/>
            <person name="Yang J."/>
            <person name="Shi Q."/>
        </authorList>
    </citation>
    <scope>NUCLEOTIDE SEQUENCE [LARGE SCALE GENOMIC DNA]</scope>
    <source>
        <strain evidence="3">JWS20170419001</strain>
        <tissue evidence="3">Muscle</tissue>
    </source>
</reference>
<dbReference type="InterPro" id="IPR036034">
    <property type="entry name" value="PDZ_sf"/>
</dbReference>
<dbReference type="GO" id="GO:0005634">
    <property type="term" value="C:nucleus"/>
    <property type="evidence" value="ECO:0007669"/>
    <property type="project" value="TreeGrafter"/>
</dbReference>
<dbReference type="InterPro" id="IPR051741">
    <property type="entry name" value="PAR6_homolog"/>
</dbReference>
<dbReference type="FunFam" id="2.30.42.10:FF:000215">
    <property type="entry name" value="uncharacterized protein KIAA1614 homolog"/>
    <property type="match status" value="1"/>
</dbReference>
<evidence type="ECO:0000259" key="2">
    <source>
        <dbReference type="PROSITE" id="PS50106"/>
    </source>
</evidence>
<gene>
    <name evidence="3" type="ORF">Baya_3273</name>
</gene>
<dbReference type="SUPFAM" id="SSF50156">
    <property type="entry name" value="PDZ domain-like"/>
    <property type="match status" value="1"/>
</dbReference>
<keyword evidence="4" id="KW-1185">Reference proteome</keyword>
<feature type="region of interest" description="Disordered" evidence="1">
    <location>
        <begin position="653"/>
        <end position="735"/>
    </location>
</feature>
<feature type="domain" description="PDZ" evidence="2">
    <location>
        <begin position="772"/>
        <end position="842"/>
    </location>
</feature>
<accession>A0A556TS96</accession>
<dbReference type="InterPro" id="IPR001478">
    <property type="entry name" value="PDZ"/>
</dbReference>
<evidence type="ECO:0000313" key="3">
    <source>
        <dbReference type="EMBL" id="TSK53713.1"/>
    </source>
</evidence>
<dbReference type="OrthoDB" id="10058001at2759"/>
<feature type="compositionally biased region" description="Polar residues" evidence="1">
    <location>
        <begin position="427"/>
        <end position="437"/>
    </location>
</feature>
<dbReference type="SMART" id="SM00228">
    <property type="entry name" value="PDZ"/>
    <property type="match status" value="1"/>
</dbReference>
<comment type="caution">
    <text evidence="3">The sequence shown here is derived from an EMBL/GenBank/DDBJ whole genome shotgun (WGS) entry which is preliminary data.</text>
</comment>
<dbReference type="Gene3D" id="2.30.42.10">
    <property type="match status" value="1"/>
</dbReference>
<sequence length="860" mass="94401">MDFKLLEKRQTRAIGIEETKSGVMLTHMALRTDPNIQGEIKHSDMEESHIQSCKPGDLSLALTTGSELWRAASLESIYSSGGSLSLAERVEINRTILRQMLQKAQGKSNEAQHTTLTNQRIKNTHTGGVLNDSDWDSGVSLQDTEQRQSAELPLNPHHEQAKQLLKRARMKARSNPLKADHTILPIQRDKPELHSWVRAPVQQAPLVGTERVAAGLENLSDSSSSDSTGGSRRYRTHGQSPTRVRFQDESEKDAEVRYLERQCRRGERAQGLLGAKPSLATYINNQRSYKQHKSPENSLNCNSYESETMSQQWNSCGTIFDGDLSDPDFFQKQSLPNSSETEGKMVPCWVAPTLPNHLVRIEQIKETYIGSLSPVIVESDGTHFRASGSAGIGRGALEKQKRKSQSRDGSPRATAANGFRTLESPGILTNTPVSNGTVHLPQNPYAIESPELKVRSRTCKHLDNSVPFVVSKEEVPKSQLVLKLPQPVAPPLQPKQSALNLESPIVQQAKTYQHYHLMHINTVKACGENSDLMEISKGKTGPSETTMMSKNSMMEKAGANSTNSANSDGHKTLTAGLYGYQTAGLEQNQMRVELSSSPANTSLNNGLANKILVEQLKEDRPKPTVNLISDAKEKEGKTQHALHRFFSAMGLSSKGRLSKGHSGSMEQLSSPLKPKINYSESPGHPLKKAPSLQNLRLASPFSQLKKSSSTQNLQSPKRKHERSNIYTPGEQSCSPALSRGLQRALSVEDVGSPSAVRSVGRVAQAFPDGTLLLELNLPPDRPFGFLISRGKGRPDSGVYVEDMGDPSTQKLYTGLLGVGDEILEVNGEKVAGLTLDSVTQLLIQSDTVSIRVLRHQPPHR</sequence>
<dbReference type="GO" id="GO:0007163">
    <property type="term" value="P:establishment or maintenance of cell polarity"/>
    <property type="evidence" value="ECO:0007669"/>
    <property type="project" value="TreeGrafter"/>
</dbReference>
<dbReference type="GO" id="GO:0005938">
    <property type="term" value="C:cell cortex"/>
    <property type="evidence" value="ECO:0007669"/>
    <property type="project" value="TreeGrafter"/>
</dbReference>
<evidence type="ECO:0000256" key="1">
    <source>
        <dbReference type="SAM" id="MobiDB-lite"/>
    </source>
</evidence>
<organism evidence="3 4">
    <name type="scientific">Bagarius yarrelli</name>
    <name type="common">Goonch</name>
    <name type="synonym">Bagrus yarrelli</name>
    <dbReference type="NCBI Taxonomy" id="175774"/>
    <lineage>
        <taxon>Eukaryota</taxon>
        <taxon>Metazoa</taxon>
        <taxon>Chordata</taxon>
        <taxon>Craniata</taxon>
        <taxon>Vertebrata</taxon>
        <taxon>Euteleostomi</taxon>
        <taxon>Actinopterygii</taxon>
        <taxon>Neopterygii</taxon>
        <taxon>Teleostei</taxon>
        <taxon>Ostariophysi</taxon>
        <taxon>Siluriformes</taxon>
        <taxon>Sisoridae</taxon>
        <taxon>Sisorinae</taxon>
        <taxon>Bagarius</taxon>
    </lineage>
</organism>
<evidence type="ECO:0000313" key="4">
    <source>
        <dbReference type="Proteomes" id="UP000319801"/>
    </source>
</evidence>
<protein>
    <recommendedName>
        <fullName evidence="2">PDZ domain-containing protein</fullName>
    </recommendedName>
</protein>
<name>A0A556TS96_BAGYA</name>
<dbReference type="PANTHER" id="PTHR14102:SF12">
    <property type="entry name" value="CDNA SEQUENCE BC034090"/>
    <property type="match status" value="1"/>
</dbReference>
<feature type="region of interest" description="Disordered" evidence="1">
    <location>
        <begin position="387"/>
        <end position="442"/>
    </location>
</feature>
<dbReference type="GO" id="GO:0060341">
    <property type="term" value="P:regulation of cellular localization"/>
    <property type="evidence" value="ECO:0007669"/>
    <property type="project" value="TreeGrafter"/>
</dbReference>
<proteinExistence type="predicted"/>
<feature type="compositionally biased region" description="Polar residues" evidence="1">
    <location>
        <begin position="691"/>
        <end position="715"/>
    </location>
</feature>
<dbReference type="PROSITE" id="PS50106">
    <property type="entry name" value="PDZ"/>
    <property type="match status" value="1"/>
</dbReference>
<dbReference type="Pfam" id="PF00595">
    <property type="entry name" value="PDZ"/>
    <property type="match status" value="1"/>
</dbReference>
<feature type="compositionally biased region" description="Polar residues" evidence="1">
    <location>
        <begin position="724"/>
        <end position="735"/>
    </location>
</feature>